<evidence type="ECO:0000259" key="1">
    <source>
        <dbReference type="Pfam" id="PF14279"/>
    </source>
</evidence>
<dbReference type="RefSeq" id="WP_074849534.1">
    <property type="nucleotide sequence ID" value="NZ_FNTT01000002.1"/>
</dbReference>
<sequence length="191" mass="21550">MRRLNRPQCPNPVALRTNYKHPENKEALQNASHGKCMYCESQVSHVYFGDVEHIRPKAQGKFPQLKFEWSNLGYCCARCNNSKNDEFDDACPLVDPYSEDPNEHLLAFGPLLRHKAGSERGALTIITVDLNRPELIERRGIRINELQNAIDACYRTASDTVRQVLLAALDQEGSGSKEFSMFAATLIAANR</sequence>
<keyword evidence="3" id="KW-1185">Reference proteome</keyword>
<evidence type="ECO:0000313" key="3">
    <source>
        <dbReference type="Proteomes" id="UP000183915"/>
    </source>
</evidence>
<reference evidence="2 3" key="1">
    <citation type="submission" date="2016-10" db="EMBL/GenBank/DDBJ databases">
        <authorList>
            <person name="Varghese N."/>
            <person name="Submissions S."/>
        </authorList>
    </citation>
    <scope>NUCLEOTIDE SEQUENCE [LARGE SCALE GENOMIC DNA]</scope>
    <source>
        <strain evidence="2 3">BS3780</strain>
    </source>
</reference>
<comment type="caution">
    <text evidence="2">The sequence shown here is derived from an EMBL/GenBank/DDBJ whole genome shotgun (WGS) entry which is preliminary data.</text>
</comment>
<name>A0ABY0YYR4_9PSED</name>
<accession>A0ABY0YYR4</accession>
<dbReference type="Proteomes" id="UP000183915">
    <property type="component" value="Unassembled WGS sequence"/>
</dbReference>
<gene>
    <name evidence="2" type="ORF">SAMN04490188_2645</name>
</gene>
<dbReference type="Pfam" id="PF14279">
    <property type="entry name" value="HNH_5"/>
    <property type="match status" value="1"/>
</dbReference>
<dbReference type="CDD" id="cd00085">
    <property type="entry name" value="HNHc"/>
    <property type="match status" value="1"/>
</dbReference>
<dbReference type="Gene3D" id="1.10.30.50">
    <property type="match status" value="1"/>
</dbReference>
<feature type="domain" description="HNH endonuclease 5" evidence="1">
    <location>
        <begin position="36"/>
        <end position="90"/>
    </location>
</feature>
<dbReference type="EMBL" id="FNTT01000002">
    <property type="protein sequence ID" value="SEE11193.1"/>
    <property type="molecule type" value="Genomic_DNA"/>
</dbReference>
<organism evidence="2 3">
    <name type="scientific">Pseudomonas kilonensis</name>
    <dbReference type="NCBI Taxonomy" id="132476"/>
    <lineage>
        <taxon>Bacteria</taxon>
        <taxon>Pseudomonadati</taxon>
        <taxon>Pseudomonadota</taxon>
        <taxon>Gammaproteobacteria</taxon>
        <taxon>Pseudomonadales</taxon>
        <taxon>Pseudomonadaceae</taxon>
        <taxon>Pseudomonas</taxon>
    </lineage>
</organism>
<dbReference type="InterPro" id="IPR003615">
    <property type="entry name" value="HNH_nuc"/>
</dbReference>
<evidence type="ECO:0000313" key="2">
    <source>
        <dbReference type="EMBL" id="SEE11193.1"/>
    </source>
</evidence>
<proteinExistence type="predicted"/>
<dbReference type="InterPro" id="IPR029471">
    <property type="entry name" value="HNH_5"/>
</dbReference>
<protein>
    <submittedName>
        <fullName evidence="2">TIGR02646 family protein</fullName>
    </submittedName>
</protein>